<dbReference type="Gene3D" id="3.40.190.10">
    <property type="entry name" value="Periplasmic binding protein-like II"/>
    <property type="match status" value="2"/>
</dbReference>
<dbReference type="KEGG" id="afx:JZ786_10695"/>
<dbReference type="PANTHER" id="PTHR43649">
    <property type="entry name" value="ARABINOSE-BINDING PROTEIN-RELATED"/>
    <property type="match status" value="1"/>
</dbReference>
<dbReference type="PROSITE" id="PS51257">
    <property type="entry name" value="PROKAR_LIPOPROTEIN"/>
    <property type="match status" value="1"/>
</dbReference>
<dbReference type="InterPro" id="IPR050490">
    <property type="entry name" value="Bact_solute-bd_prot1"/>
</dbReference>
<reference evidence="1 2" key="1">
    <citation type="submission" date="2021-02" db="EMBL/GenBank/DDBJ databases">
        <title>Alicyclobacillus curvatus sp. nov. and Alicyclobacillus mengziensis sp. nov., two acidophilic bacteria isolated from acid mine drainage.</title>
        <authorList>
            <person name="Huang Y."/>
        </authorList>
    </citation>
    <scope>NUCLEOTIDE SEQUENCE [LARGE SCALE GENOMIC DNA]</scope>
    <source>
        <strain evidence="1 2">S30H14</strain>
    </source>
</reference>
<dbReference type="EMBL" id="CP071182">
    <property type="protein sequence ID" value="QSO49344.1"/>
    <property type="molecule type" value="Genomic_DNA"/>
</dbReference>
<dbReference type="AlphaFoldDB" id="A0A9X7W2B0"/>
<dbReference type="Pfam" id="PF01547">
    <property type="entry name" value="SBP_bac_1"/>
    <property type="match status" value="1"/>
</dbReference>
<proteinExistence type="predicted"/>
<dbReference type="Proteomes" id="UP000663505">
    <property type="component" value="Chromosome"/>
</dbReference>
<dbReference type="PANTHER" id="PTHR43649:SF12">
    <property type="entry name" value="DIACETYLCHITOBIOSE BINDING PROTEIN DASA"/>
    <property type="match status" value="1"/>
</dbReference>
<organism evidence="1 2">
    <name type="scientific">Alicyclobacillus mengziensis</name>
    <dbReference type="NCBI Taxonomy" id="2931921"/>
    <lineage>
        <taxon>Bacteria</taxon>
        <taxon>Bacillati</taxon>
        <taxon>Bacillota</taxon>
        <taxon>Bacilli</taxon>
        <taxon>Bacillales</taxon>
        <taxon>Alicyclobacillaceae</taxon>
        <taxon>Alicyclobacillus</taxon>
    </lineage>
</organism>
<name>A0A9X7W2B0_9BACL</name>
<keyword evidence="2" id="KW-1185">Reference proteome</keyword>
<sequence length="447" mass="48539">MKARQILTTTASVSLLGILVVGCGSNGSTNSSNASSNTSSSSGSSQTIQFTLLKHFNSNEAAFNKQQAQKFESLHPNVKVHVVTAQTGSVYTKLVTLLSGGQAPNVYYMNGQYFAQLVSEGALSPVNYKALGVSGLKQLESEYIPGALDAYIYKGQLYGIPGEVSDFQAWVNAGDFKAAGISQLPTTWGQVAQDAAKLTVMKNGQVQQEELALGLNFPGADWDMLDAIVREFNNGHGLVSSDGTKSYIDAPGTIQAFQMLQDLVYKYHAWYPSLNGSTTASERVLFGENKAAMLLDGGSWYTPVLQQQYPNVYKTATVTPYPTAAGQPSQAEKYGFAYVVPKAAPNQTLDWEYVNMMKQQFALPTFKMGLYMGLKSLSNTSTAKSTEFWQSKWVPSLQTAHYKVSLVNGTQISQILDQAYVQIVTNHANVASTLQSAQQQIQPLLNK</sequence>
<evidence type="ECO:0000313" key="1">
    <source>
        <dbReference type="EMBL" id="QSO49344.1"/>
    </source>
</evidence>
<dbReference type="RefSeq" id="WP_206658655.1">
    <property type="nucleotide sequence ID" value="NZ_CP071182.1"/>
</dbReference>
<protein>
    <submittedName>
        <fullName evidence="1">Extracellular solute-binding protein</fullName>
    </submittedName>
</protein>
<gene>
    <name evidence="1" type="ORF">JZ786_10695</name>
</gene>
<dbReference type="InterPro" id="IPR006059">
    <property type="entry name" value="SBP"/>
</dbReference>
<dbReference type="SUPFAM" id="SSF53850">
    <property type="entry name" value="Periplasmic binding protein-like II"/>
    <property type="match status" value="1"/>
</dbReference>
<evidence type="ECO:0000313" key="2">
    <source>
        <dbReference type="Proteomes" id="UP000663505"/>
    </source>
</evidence>
<accession>A0A9X7W2B0</accession>